<sequence>MGRAYIDYAQFQRLTEEGVCYVTKMKKNLKCRVLSSIAYVSADGLVTHKDERILFSKYCCPVKLLQCKNNG</sequence>
<dbReference type="EMBL" id="AMCI01004550">
    <property type="protein sequence ID" value="EJW97854.1"/>
    <property type="molecule type" value="Genomic_DNA"/>
</dbReference>
<protein>
    <submittedName>
        <fullName evidence="1">Transposase, IS4 family</fullName>
    </submittedName>
</protein>
<gene>
    <name evidence="1" type="ORF">EVA_14039</name>
</gene>
<accession>J9GER7</accession>
<evidence type="ECO:0000313" key="1">
    <source>
        <dbReference type="EMBL" id="EJW97854.1"/>
    </source>
</evidence>
<proteinExistence type="predicted"/>
<dbReference type="AlphaFoldDB" id="J9GER7"/>
<reference evidence="1" key="1">
    <citation type="journal article" date="2012" name="PLoS ONE">
        <title>Gene sets for utilization of primary and secondary nutrition supplies in the distal gut of endangered iberian lynx.</title>
        <authorList>
            <person name="Alcaide M."/>
            <person name="Messina E."/>
            <person name="Richter M."/>
            <person name="Bargiela R."/>
            <person name="Peplies J."/>
            <person name="Huws S.A."/>
            <person name="Newbold C.J."/>
            <person name="Golyshin P.N."/>
            <person name="Simon M.A."/>
            <person name="Lopez G."/>
            <person name="Yakimov M.M."/>
            <person name="Ferrer M."/>
        </authorList>
    </citation>
    <scope>NUCLEOTIDE SEQUENCE</scope>
</reference>
<name>J9GER7_9ZZZZ</name>
<comment type="caution">
    <text evidence="1">The sequence shown here is derived from an EMBL/GenBank/DDBJ whole genome shotgun (WGS) entry which is preliminary data.</text>
</comment>
<organism evidence="1">
    <name type="scientific">gut metagenome</name>
    <dbReference type="NCBI Taxonomy" id="749906"/>
    <lineage>
        <taxon>unclassified sequences</taxon>
        <taxon>metagenomes</taxon>
        <taxon>organismal metagenomes</taxon>
    </lineage>
</organism>